<evidence type="ECO:0000313" key="2">
    <source>
        <dbReference type="Proteomes" id="UP000314294"/>
    </source>
</evidence>
<keyword evidence="2" id="KW-1185">Reference proteome</keyword>
<accession>A0A4Z2E961</accession>
<organism evidence="1 2">
    <name type="scientific">Liparis tanakae</name>
    <name type="common">Tanaka's snailfish</name>
    <dbReference type="NCBI Taxonomy" id="230148"/>
    <lineage>
        <taxon>Eukaryota</taxon>
        <taxon>Metazoa</taxon>
        <taxon>Chordata</taxon>
        <taxon>Craniata</taxon>
        <taxon>Vertebrata</taxon>
        <taxon>Euteleostomi</taxon>
        <taxon>Actinopterygii</taxon>
        <taxon>Neopterygii</taxon>
        <taxon>Teleostei</taxon>
        <taxon>Neoteleostei</taxon>
        <taxon>Acanthomorphata</taxon>
        <taxon>Eupercaria</taxon>
        <taxon>Perciformes</taxon>
        <taxon>Cottioidei</taxon>
        <taxon>Cottales</taxon>
        <taxon>Liparidae</taxon>
        <taxon>Liparis</taxon>
    </lineage>
</organism>
<comment type="caution">
    <text evidence="1">The sequence shown here is derived from an EMBL/GenBank/DDBJ whole genome shotgun (WGS) entry which is preliminary data.</text>
</comment>
<dbReference type="EMBL" id="SRLO01012930">
    <property type="protein sequence ID" value="TNN25291.1"/>
    <property type="molecule type" value="Genomic_DNA"/>
</dbReference>
<protein>
    <submittedName>
        <fullName evidence="1">Uncharacterized protein</fullName>
    </submittedName>
</protein>
<dbReference type="AlphaFoldDB" id="A0A4Z2E961"/>
<sequence>MPEAPSPMLAAWLMQGSVWTVLGKSWARIRPFSPPLPLPLIRVRVEQRMASLMDCCREEEERKKTGS</sequence>
<dbReference type="Proteomes" id="UP000314294">
    <property type="component" value="Unassembled WGS sequence"/>
</dbReference>
<proteinExistence type="predicted"/>
<gene>
    <name evidence="1" type="ORF">EYF80_064582</name>
</gene>
<evidence type="ECO:0000313" key="1">
    <source>
        <dbReference type="EMBL" id="TNN25291.1"/>
    </source>
</evidence>
<reference evidence="1 2" key="1">
    <citation type="submission" date="2019-03" db="EMBL/GenBank/DDBJ databases">
        <title>First draft genome of Liparis tanakae, snailfish: a comprehensive survey of snailfish specific genes.</title>
        <authorList>
            <person name="Kim W."/>
            <person name="Song I."/>
            <person name="Jeong J.-H."/>
            <person name="Kim D."/>
            <person name="Kim S."/>
            <person name="Ryu S."/>
            <person name="Song J.Y."/>
            <person name="Lee S.K."/>
        </authorList>
    </citation>
    <scope>NUCLEOTIDE SEQUENCE [LARGE SCALE GENOMIC DNA]</scope>
    <source>
        <tissue evidence="1">Muscle</tissue>
    </source>
</reference>
<name>A0A4Z2E961_9TELE</name>